<dbReference type="EMBL" id="FOQO01000001">
    <property type="protein sequence ID" value="SFH87934.1"/>
    <property type="molecule type" value="Genomic_DNA"/>
</dbReference>
<dbReference type="STRING" id="1477437.SAMN05444682_101549"/>
<sequence>METKSWKDIKDSVYGTKNTERRDALERNFNGFKVGL</sequence>
<evidence type="ECO:0000313" key="1">
    <source>
        <dbReference type="EMBL" id="SFH87934.1"/>
    </source>
</evidence>
<reference evidence="1 2" key="1">
    <citation type="submission" date="2016-10" db="EMBL/GenBank/DDBJ databases">
        <authorList>
            <person name="de Groot N.N."/>
        </authorList>
    </citation>
    <scope>NUCLEOTIDE SEQUENCE [LARGE SCALE GENOMIC DNA]</scope>
    <source>
        <strain evidence="1 2">RK1</strain>
    </source>
</reference>
<organism evidence="1 2">
    <name type="scientific">Parapedobacter indicus</name>
    <dbReference type="NCBI Taxonomy" id="1477437"/>
    <lineage>
        <taxon>Bacteria</taxon>
        <taxon>Pseudomonadati</taxon>
        <taxon>Bacteroidota</taxon>
        <taxon>Sphingobacteriia</taxon>
        <taxon>Sphingobacteriales</taxon>
        <taxon>Sphingobacteriaceae</taxon>
        <taxon>Parapedobacter</taxon>
    </lineage>
</organism>
<gene>
    <name evidence="1" type="ORF">SAMN05444682_101549</name>
</gene>
<accession>A0A1I3DMH5</accession>
<proteinExistence type="predicted"/>
<evidence type="ECO:0000313" key="2">
    <source>
        <dbReference type="Proteomes" id="UP000198670"/>
    </source>
</evidence>
<dbReference type="Proteomes" id="UP000198670">
    <property type="component" value="Unassembled WGS sequence"/>
</dbReference>
<protein>
    <submittedName>
        <fullName evidence="1">Uncharacterized protein</fullName>
    </submittedName>
</protein>
<name>A0A1I3DMH5_9SPHI</name>
<keyword evidence="2" id="KW-1185">Reference proteome</keyword>
<dbReference type="AlphaFoldDB" id="A0A1I3DMH5"/>